<name>A0A382FR99_9ZZZZ</name>
<evidence type="ECO:0000313" key="1">
    <source>
        <dbReference type="EMBL" id="SVB64753.1"/>
    </source>
</evidence>
<proteinExistence type="predicted"/>
<dbReference type="EMBL" id="UINC01051056">
    <property type="protein sequence ID" value="SVB64753.1"/>
    <property type="molecule type" value="Genomic_DNA"/>
</dbReference>
<dbReference type="AlphaFoldDB" id="A0A382FR99"/>
<protein>
    <submittedName>
        <fullName evidence="1">Uncharacterized protein</fullName>
    </submittedName>
</protein>
<organism evidence="1">
    <name type="scientific">marine metagenome</name>
    <dbReference type="NCBI Taxonomy" id="408172"/>
    <lineage>
        <taxon>unclassified sequences</taxon>
        <taxon>metagenomes</taxon>
        <taxon>ecological metagenomes</taxon>
    </lineage>
</organism>
<accession>A0A382FR99</accession>
<feature type="non-terminal residue" evidence="1">
    <location>
        <position position="1"/>
    </location>
</feature>
<reference evidence="1" key="1">
    <citation type="submission" date="2018-05" db="EMBL/GenBank/DDBJ databases">
        <authorList>
            <person name="Lanie J.A."/>
            <person name="Ng W.-L."/>
            <person name="Kazmierczak K.M."/>
            <person name="Andrzejewski T.M."/>
            <person name="Davidsen T.M."/>
            <person name="Wayne K.J."/>
            <person name="Tettelin H."/>
            <person name="Glass J.I."/>
            <person name="Rusch D."/>
            <person name="Podicherti R."/>
            <person name="Tsui H.-C.T."/>
            <person name="Winkler M.E."/>
        </authorList>
    </citation>
    <scope>NUCLEOTIDE SEQUENCE</scope>
</reference>
<sequence length="57" mass="6358">CLPNRLNIEYFLGAYSSWSSLLSSIGSPSKLASLWKETYFFKGFGFDHGVSGHNDPK</sequence>
<gene>
    <name evidence="1" type="ORF">METZ01_LOCUS217607</name>
</gene>